<feature type="domain" description="Myb-like" evidence="6">
    <location>
        <begin position="168"/>
        <end position="214"/>
    </location>
</feature>
<evidence type="ECO:0000256" key="1">
    <source>
        <dbReference type="ARBA" id="ARBA00004123"/>
    </source>
</evidence>
<name>A0ABD2ZGC5_9GENT</name>
<feature type="compositionally biased region" description="Polar residues" evidence="5">
    <location>
        <begin position="276"/>
        <end position="286"/>
    </location>
</feature>
<dbReference type="Proteomes" id="UP001630127">
    <property type="component" value="Unassembled WGS sequence"/>
</dbReference>
<dbReference type="Gene3D" id="1.10.10.60">
    <property type="entry name" value="Homeodomain-like"/>
    <property type="match status" value="2"/>
</dbReference>
<evidence type="ECO:0000256" key="4">
    <source>
        <dbReference type="ARBA" id="ARBA00023242"/>
    </source>
</evidence>
<dbReference type="InterPro" id="IPR009057">
    <property type="entry name" value="Homeodomain-like_sf"/>
</dbReference>
<proteinExistence type="predicted"/>
<dbReference type="SUPFAM" id="SSF46689">
    <property type="entry name" value="Homeodomain-like"/>
    <property type="match status" value="1"/>
</dbReference>
<dbReference type="GO" id="GO:0003677">
    <property type="term" value="F:DNA binding"/>
    <property type="evidence" value="ECO:0007669"/>
    <property type="project" value="UniProtKB-KW"/>
</dbReference>
<dbReference type="CDD" id="cd00167">
    <property type="entry name" value="SANT"/>
    <property type="match status" value="2"/>
</dbReference>
<dbReference type="EMBL" id="JBJUIK010000009">
    <property type="protein sequence ID" value="KAL3518078.1"/>
    <property type="molecule type" value="Genomic_DNA"/>
</dbReference>
<dbReference type="PROSITE" id="PS51294">
    <property type="entry name" value="HTH_MYB"/>
    <property type="match status" value="2"/>
</dbReference>
<comment type="subcellular location">
    <subcellularLocation>
        <location evidence="1">Nucleus</location>
    </subcellularLocation>
</comment>
<evidence type="ECO:0000256" key="5">
    <source>
        <dbReference type="SAM" id="MobiDB-lite"/>
    </source>
</evidence>
<evidence type="ECO:0000313" key="8">
    <source>
        <dbReference type="EMBL" id="KAL3518078.1"/>
    </source>
</evidence>
<dbReference type="PROSITE" id="PS50090">
    <property type="entry name" value="MYB_LIKE"/>
    <property type="match status" value="2"/>
</dbReference>
<evidence type="ECO:0000256" key="3">
    <source>
        <dbReference type="ARBA" id="ARBA00023125"/>
    </source>
</evidence>
<evidence type="ECO:0000313" key="9">
    <source>
        <dbReference type="Proteomes" id="UP001630127"/>
    </source>
</evidence>
<keyword evidence="9" id="KW-1185">Reference proteome</keyword>
<dbReference type="FunFam" id="1.10.10.60:FF:000010">
    <property type="entry name" value="Transcriptional activator Myb isoform A"/>
    <property type="match status" value="1"/>
</dbReference>
<dbReference type="Pfam" id="PF13921">
    <property type="entry name" value="Myb_DNA-bind_6"/>
    <property type="match status" value="1"/>
</dbReference>
<protein>
    <submittedName>
        <fullName evidence="8">Uncharacterized protein</fullName>
    </submittedName>
</protein>
<feature type="region of interest" description="Disordered" evidence="5">
    <location>
        <begin position="263"/>
        <end position="286"/>
    </location>
</feature>
<evidence type="ECO:0000259" key="7">
    <source>
        <dbReference type="PROSITE" id="PS51294"/>
    </source>
</evidence>
<dbReference type="InterPro" id="IPR050560">
    <property type="entry name" value="MYB_TF"/>
</dbReference>
<dbReference type="InterPro" id="IPR017930">
    <property type="entry name" value="Myb_dom"/>
</dbReference>
<organism evidence="8 9">
    <name type="scientific">Cinchona calisaya</name>
    <dbReference type="NCBI Taxonomy" id="153742"/>
    <lineage>
        <taxon>Eukaryota</taxon>
        <taxon>Viridiplantae</taxon>
        <taxon>Streptophyta</taxon>
        <taxon>Embryophyta</taxon>
        <taxon>Tracheophyta</taxon>
        <taxon>Spermatophyta</taxon>
        <taxon>Magnoliopsida</taxon>
        <taxon>eudicotyledons</taxon>
        <taxon>Gunneridae</taxon>
        <taxon>Pentapetalae</taxon>
        <taxon>asterids</taxon>
        <taxon>lamiids</taxon>
        <taxon>Gentianales</taxon>
        <taxon>Rubiaceae</taxon>
        <taxon>Cinchonoideae</taxon>
        <taxon>Cinchoneae</taxon>
        <taxon>Cinchona</taxon>
    </lineage>
</organism>
<comment type="caution">
    <text evidence="8">The sequence shown here is derived from an EMBL/GenBank/DDBJ whole genome shotgun (WGS) entry which is preliminary data.</text>
</comment>
<feature type="domain" description="HTH myb-type" evidence="7">
    <location>
        <begin position="166"/>
        <end position="218"/>
    </location>
</feature>
<keyword evidence="2" id="KW-0677">Repeat</keyword>
<evidence type="ECO:0000256" key="2">
    <source>
        <dbReference type="ARBA" id="ARBA00022737"/>
    </source>
</evidence>
<feature type="domain" description="HTH myb-type" evidence="7">
    <location>
        <begin position="219"/>
        <end position="269"/>
    </location>
</feature>
<gene>
    <name evidence="8" type="ORF">ACH5RR_020667</name>
</gene>
<reference evidence="8 9" key="1">
    <citation type="submission" date="2024-11" db="EMBL/GenBank/DDBJ databases">
        <title>A near-complete genome assembly of Cinchona calisaya.</title>
        <authorList>
            <person name="Lian D.C."/>
            <person name="Zhao X.W."/>
            <person name="Wei L."/>
        </authorList>
    </citation>
    <scope>NUCLEOTIDE SEQUENCE [LARGE SCALE GENOMIC DNA]</scope>
    <source>
        <tissue evidence="8">Nenye</tissue>
    </source>
</reference>
<dbReference type="AlphaFoldDB" id="A0ABD2ZGC5"/>
<accession>A0ABD2ZGC5</accession>
<dbReference type="PANTHER" id="PTHR45614">
    <property type="entry name" value="MYB PROTEIN-RELATED"/>
    <property type="match status" value="1"/>
</dbReference>
<feature type="compositionally biased region" description="Basic residues" evidence="5">
    <location>
        <begin position="263"/>
        <end position="275"/>
    </location>
</feature>
<evidence type="ECO:0000259" key="6">
    <source>
        <dbReference type="PROSITE" id="PS50090"/>
    </source>
</evidence>
<sequence>MEGGGGVRGNFPYMNNNNNNYQRSNNHLLGLPVLKPSPTLTAIERLLFVGQNHFSQPEILTNFANKSNLFPVVNSDFASSSSGGGPIYGHAGGVQGGVVPWPSTLVPHSPHDDHTNFMNENFFNEESSPNLSQEMNPNVGLEEEENLAQNVPRGIGRRGKGPSLPLIKGQWTEDEDEKLKRLVRHFGVKKWAQIASKMVGRAGKQCRERWHNHLRPDIKKDSWSEAEDILLVEAHMQVGNKWAEIAKRIPGRTENSIKNHWNATKRKQNSRRRLKNNPQGQNGITLNRSTILQDYIKTTCSNNHQYSSSITDLSSTTVTPANSATTYPTPSDSVVLEDQPLSSVHLNMLYQDLSQSNSNDHSPSYLAQTSCDDEMSFMQNLFENKNNVNPNNASLFAQNAYKPKSPQEFAFGGNTAENNQSATQMYSDLYLSQLLDGGNALTTSPPEGGYGYVPSNINMETMVMKDHQAAGPSDGNDEVDLIEMVSNSQFLGGSCNNNFGF</sequence>
<keyword evidence="4" id="KW-0539">Nucleus</keyword>
<dbReference type="PANTHER" id="PTHR45614:SF218">
    <property type="entry name" value="TRANSCRIPTION FACTOR MYB119-RELATED"/>
    <property type="match status" value="1"/>
</dbReference>
<dbReference type="GO" id="GO:0005634">
    <property type="term" value="C:nucleus"/>
    <property type="evidence" value="ECO:0007669"/>
    <property type="project" value="UniProtKB-SubCell"/>
</dbReference>
<dbReference type="SMART" id="SM00717">
    <property type="entry name" value="SANT"/>
    <property type="match status" value="2"/>
</dbReference>
<feature type="domain" description="Myb-like" evidence="6">
    <location>
        <begin position="215"/>
        <end position="265"/>
    </location>
</feature>
<dbReference type="InterPro" id="IPR001005">
    <property type="entry name" value="SANT/Myb"/>
</dbReference>
<keyword evidence="3" id="KW-0238">DNA-binding</keyword>